<reference evidence="2 3" key="1">
    <citation type="submission" date="2020-08" db="EMBL/GenBank/DDBJ databases">
        <title>Genomic Encyclopedia of Type Strains, Phase IV (KMG-IV): sequencing the most valuable type-strain genomes for metagenomic binning, comparative biology and taxonomic classification.</title>
        <authorList>
            <person name="Goeker M."/>
        </authorList>
    </citation>
    <scope>NUCLEOTIDE SEQUENCE [LARGE SCALE GENOMIC DNA]</scope>
    <source>
        <strain evidence="2 3">DSM 103725</strain>
    </source>
</reference>
<dbReference type="GO" id="GO:0003677">
    <property type="term" value="F:DNA binding"/>
    <property type="evidence" value="ECO:0007669"/>
    <property type="project" value="UniProtKB-KW"/>
</dbReference>
<dbReference type="SUPFAM" id="SSF46785">
    <property type="entry name" value="Winged helix' DNA-binding domain"/>
    <property type="match status" value="1"/>
</dbReference>
<accession>A0A7X0H977</accession>
<dbReference type="RefSeq" id="WP_184677701.1">
    <property type="nucleotide sequence ID" value="NZ_JACHGY010000001.1"/>
</dbReference>
<dbReference type="InterPro" id="IPR036390">
    <property type="entry name" value="WH_DNA-bd_sf"/>
</dbReference>
<dbReference type="SMART" id="SM00347">
    <property type="entry name" value="HTH_MARR"/>
    <property type="match status" value="1"/>
</dbReference>
<dbReference type="AlphaFoldDB" id="A0A7X0H977"/>
<proteinExistence type="predicted"/>
<dbReference type="GO" id="GO:0003700">
    <property type="term" value="F:DNA-binding transcription factor activity"/>
    <property type="evidence" value="ECO:0007669"/>
    <property type="project" value="InterPro"/>
</dbReference>
<dbReference type="Pfam" id="PF01047">
    <property type="entry name" value="MarR"/>
    <property type="match status" value="1"/>
</dbReference>
<protein>
    <submittedName>
        <fullName evidence="2">DNA-binding MarR family transcriptional regulator</fullName>
    </submittedName>
</protein>
<name>A0A7X0H977_9BACT</name>
<keyword evidence="3" id="KW-1185">Reference proteome</keyword>
<dbReference type="InterPro" id="IPR036388">
    <property type="entry name" value="WH-like_DNA-bd_sf"/>
</dbReference>
<dbReference type="EMBL" id="JACHGY010000001">
    <property type="protein sequence ID" value="MBB6430165.1"/>
    <property type="molecule type" value="Genomic_DNA"/>
</dbReference>
<evidence type="ECO:0000313" key="3">
    <source>
        <dbReference type="Proteomes" id="UP000541810"/>
    </source>
</evidence>
<dbReference type="PROSITE" id="PS50995">
    <property type="entry name" value="HTH_MARR_2"/>
    <property type="match status" value="1"/>
</dbReference>
<dbReference type="PANTHER" id="PTHR33164:SF101">
    <property type="entry name" value="TRANSCRIPTIONAL REPRESSOR MPRA"/>
    <property type="match status" value="1"/>
</dbReference>
<dbReference type="InterPro" id="IPR039422">
    <property type="entry name" value="MarR/SlyA-like"/>
</dbReference>
<dbReference type="Proteomes" id="UP000541810">
    <property type="component" value="Unassembled WGS sequence"/>
</dbReference>
<sequence length="166" mass="18623">MTPPSLQHELKKQQPFDCPAEEAYLNLARTAGALCGEFNQLFKANCLSESTYNVLRILRGAQKVEGLPGLPSLEVAERLVTRVPDITRLVDRLIQAGLARRTRDDADRRVVIVSITSEGLALLRKLDKPIRQLHEKQLGHLSCKELTELNRLLEKARQPMADADDC</sequence>
<keyword evidence="2" id="KW-0238">DNA-binding</keyword>
<comment type="caution">
    <text evidence="2">The sequence shown here is derived from an EMBL/GenBank/DDBJ whole genome shotgun (WGS) entry which is preliminary data.</text>
</comment>
<evidence type="ECO:0000313" key="2">
    <source>
        <dbReference type="EMBL" id="MBB6430165.1"/>
    </source>
</evidence>
<dbReference type="PANTHER" id="PTHR33164">
    <property type="entry name" value="TRANSCRIPTIONAL REGULATOR, MARR FAMILY"/>
    <property type="match status" value="1"/>
</dbReference>
<organism evidence="2 3">
    <name type="scientific">Algisphaera agarilytica</name>
    <dbReference type="NCBI Taxonomy" id="1385975"/>
    <lineage>
        <taxon>Bacteria</taxon>
        <taxon>Pseudomonadati</taxon>
        <taxon>Planctomycetota</taxon>
        <taxon>Phycisphaerae</taxon>
        <taxon>Phycisphaerales</taxon>
        <taxon>Phycisphaeraceae</taxon>
        <taxon>Algisphaera</taxon>
    </lineage>
</organism>
<dbReference type="GO" id="GO:0006950">
    <property type="term" value="P:response to stress"/>
    <property type="evidence" value="ECO:0007669"/>
    <property type="project" value="TreeGrafter"/>
</dbReference>
<dbReference type="InterPro" id="IPR000835">
    <property type="entry name" value="HTH_MarR-typ"/>
</dbReference>
<dbReference type="Gene3D" id="1.10.10.10">
    <property type="entry name" value="Winged helix-like DNA-binding domain superfamily/Winged helix DNA-binding domain"/>
    <property type="match status" value="1"/>
</dbReference>
<gene>
    <name evidence="2" type="ORF">HNQ40_001971</name>
</gene>
<evidence type="ECO:0000259" key="1">
    <source>
        <dbReference type="PROSITE" id="PS50995"/>
    </source>
</evidence>
<feature type="domain" description="HTH marR-type" evidence="1">
    <location>
        <begin position="20"/>
        <end position="158"/>
    </location>
</feature>